<dbReference type="Proteomes" id="UP000007966">
    <property type="component" value="Chromosome"/>
</dbReference>
<protein>
    <submittedName>
        <fullName evidence="1">Uncharacterized protein</fullName>
    </submittedName>
</protein>
<dbReference type="RefSeq" id="WP_011094917.1">
    <property type="nucleotide sequence ID" value="NC_004547.2"/>
</dbReference>
<dbReference type="STRING" id="218491.ECA3403"/>
<sequence>MNVIPDNSIVVSDIATNTIKLRVQGGDSVKEVEALGFLASDQFMVKTVKDENEKLELIKSLVKADAFFVFGYGWYPSEVMDFYKEKNAYIGKYKVISWSDPNHYNIEEK</sequence>
<evidence type="ECO:0000313" key="1">
    <source>
        <dbReference type="EMBL" id="CAG76303.1"/>
    </source>
</evidence>
<dbReference type="AlphaFoldDB" id="Q6D1P2"/>
<organism evidence="1 2">
    <name type="scientific">Pectobacterium atrosepticum (strain SCRI 1043 / ATCC BAA-672)</name>
    <name type="common">Erwinia carotovora subsp. atroseptica</name>
    <dbReference type="NCBI Taxonomy" id="218491"/>
    <lineage>
        <taxon>Bacteria</taxon>
        <taxon>Pseudomonadati</taxon>
        <taxon>Pseudomonadota</taxon>
        <taxon>Gammaproteobacteria</taxon>
        <taxon>Enterobacterales</taxon>
        <taxon>Pectobacteriaceae</taxon>
        <taxon>Pectobacterium</taxon>
    </lineage>
</organism>
<keyword evidence="2" id="KW-1185">Reference proteome</keyword>
<dbReference type="OrthoDB" id="6467024at2"/>
<dbReference type="HOGENOM" id="CLU_174012_0_0_6"/>
<accession>Q6D1P2</accession>
<reference evidence="1" key="1">
    <citation type="submission" date="2004-02" db="EMBL/GenBank/DDBJ databases">
        <title>The genome sequence of the enterobacterial phytopathogen Erwinia carotovora subsp. atroseptica SCRI1043 and functional genomic identification of novel virulence factors.</title>
        <authorList>
            <person name="Bell K.S."/>
            <person name="Sebaihia M."/>
            <person name="Pritchard L."/>
            <person name="Holden M."/>
            <person name="Hyman L.J."/>
            <person name="Holeva M.C."/>
            <person name="Thomson N.R."/>
            <person name="Bentley S.D."/>
            <person name="Churcher C."/>
            <person name="Mungall K."/>
            <person name="Atkin R."/>
            <person name="Bason N."/>
            <person name="Brooks K."/>
            <person name="Chillingworth T."/>
            <person name="Clark K."/>
            <person name="Doggett J."/>
            <person name="Fraser A."/>
            <person name="Hance Z."/>
            <person name="Hauser H."/>
            <person name="Jagels K."/>
            <person name="Moule S."/>
            <person name="Norbertczak H."/>
            <person name="Ormond D."/>
            <person name="Price C."/>
            <person name="Quail M.A."/>
            <person name="Sanders M."/>
            <person name="Walker D."/>
            <person name="Whitehead S."/>
            <person name="Salmond G.P.C."/>
            <person name="Birch P.R.J."/>
            <person name="Barrell B.G."/>
            <person name="Parkhill J."/>
            <person name="Toth I.K."/>
        </authorList>
    </citation>
    <scope>NUCLEOTIDE SEQUENCE</scope>
    <source>
        <strain evidence="1">SCRI1043</strain>
    </source>
</reference>
<evidence type="ECO:0000313" key="2">
    <source>
        <dbReference type="Proteomes" id="UP000007966"/>
    </source>
</evidence>
<gene>
    <name evidence="1" type="ordered locus">ECA3403</name>
</gene>
<dbReference type="eggNOG" id="ENOG5033BYK">
    <property type="taxonomic scope" value="Bacteria"/>
</dbReference>
<dbReference type="EMBL" id="BX950851">
    <property type="protein sequence ID" value="CAG76303.1"/>
    <property type="molecule type" value="Genomic_DNA"/>
</dbReference>
<name>Q6D1P2_PECAS</name>
<dbReference type="KEGG" id="eca:ECA3403"/>
<proteinExistence type="predicted"/>